<name>A0A1I4SGT8_9RHOB</name>
<dbReference type="PROSITE" id="PS00072">
    <property type="entry name" value="ACYL_COA_DH_1"/>
    <property type="match status" value="1"/>
</dbReference>
<dbReference type="InterPro" id="IPR006091">
    <property type="entry name" value="Acyl-CoA_Oxase/DH_mid-dom"/>
</dbReference>
<dbReference type="Gene3D" id="1.10.540.10">
    <property type="entry name" value="Acyl-CoA dehydrogenase/oxidase, N-terminal domain"/>
    <property type="match status" value="1"/>
</dbReference>
<dbReference type="GO" id="GO:0003995">
    <property type="term" value="F:acyl-CoA dehydrogenase activity"/>
    <property type="evidence" value="ECO:0007669"/>
    <property type="project" value="InterPro"/>
</dbReference>
<dbReference type="InterPro" id="IPR009075">
    <property type="entry name" value="AcylCo_DH/oxidase_C"/>
</dbReference>
<protein>
    <recommendedName>
        <fullName evidence="7">3-sulfinopropanoyl-CoA desulfinase</fullName>
        <ecNumber evidence="6">3.13.1.4</ecNumber>
    </recommendedName>
    <alternativeName>
        <fullName evidence="8">3-sulfinopropionyl coenzyme A desulfinase</fullName>
    </alternativeName>
</protein>
<accession>A0A1I4SGT8</accession>
<dbReference type="Pfam" id="PF02771">
    <property type="entry name" value="Acyl-CoA_dh_N"/>
    <property type="match status" value="1"/>
</dbReference>
<dbReference type="InterPro" id="IPR046373">
    <property type="entry name" value="Acyl-CoA_Oxase/DH_mid-dom_sf"/>
</dbReference>
<dbReference type="InterPro" id="IPR036250">
    <property type="entry name" value="AcylCo_DH-like_C"/>
</dbReference>
<feature type="domain" description="Acyl-CoA oxidase/dehydrogenase middle" evidence="11">
    <location>
        <begin position="124"/>
        <end position="213"/>
    </location>
</feature>
<dbReference type="PIRSF" id="PIRSF016578">
    <property type="entry name" value="HsaA"/>
    <property type="match status" value="1"/>
</dbReference>
<organism evidence="13 14">
    <name type="scientific">Shimia aestuarii</name>
    <dbReference type="NCBI Taxonomy" id="254406"/>
    <lineage>
        <taxon>Bacteria</taxon>
        <taxon>Pseudomonadati</taxon>
        <taxon>Pseudomonadota</taxon>
        <taxon>Alphaproteobacteria</taxon>
        <taxon>Rhodobacterales</taxon>
        <taxon>Roseobacteraceae</taxon>
    </lineage>
</organism>
<dbReference type="SUPFAM" id="SSF47203">
    <property type="entry name" value="Acyl-CoA dehydrogenase C-terminal domain-like"/>
    <property type="match status" value="1"/>
</dbReference>
<dbReference type="Proteomes" id="UP000199144">
    <property type="component" value="Unassembled WGS sequence"/>
</dbReference>
<dbReference type="GO" id="GO:0050660">
    <property type="term" value="F:flavin adenine dinucleotide binding"/>
    <property type="evidence" value="ECO:0007669"/>
    <property type="project" value="InterPro"/>
</dbReference>
<keyword evidence="3 9" id="KW-0285">Flavoprotein</keyword>
<dbReference type="Gene3D" id="1.20.140.10">
    <property type="entry name" value="Butyryl-CoA Dehydrogenase, subunit A, domain 3"/>
    <property type="match status" value="1"/>
</dbReference>
<dbReference type="EC" id="3.13.1.4" evidence="6"/>
<dbReference type="Pfam" id="PF00441">
    <property type="entry name" value="Acyl-CoA_dh_1"/>
    <property type="match status" value="1"/>
</dbReference>
<dbReference type="SUPFAM" id="SSF56645">
    <property type="entry name" value="Acyl-CoA dehydrogenase NM domain-like"/>
    <property type="match status" value="1"/>
</dbReference>
<dbReference type="InterPro" id="IPR006089">
    <property type="entry name" value="Acyl-CoA_DH_CS"/>
</dbReference>
<evidence type="ECO:0000256" key="1">
    <source>
        <dbReference type="ARBA" id="ARBA00001974"/>
    </source>
</evidence>
<evidence type="ECO:0000313" key="14">
    <source>
        <dbReference type="Proteomes" id="UP000199144"/>
    </source>
</evidence>
<dbReference type="Pfam" id="PF02770">
    <property type="entry name" value="Acyl-CoA_dh_M"/>
    <property type="match status" value="1"/>
</dbReference>
<dbReference type="PANTHER" id="PTHR43884">
    <property type="entry name" value="ACYL-COA DEHYDROGENASE"/>
    <property type="match status" value="1"/>
</dbReference>
<dbReference type="Gene3D" id="2.40.110.10">
    <property type="entry name" value="Butyryl-CoA Dehydrogenase, subunit A, domain 2"/>
    <property type="match status" value="1"/>
</dbReference>
<evidence type="ECO:0000259" key="10">
    <source>
        <dbReference type="Pfam" id="PF00441"/>
    </source>
</evidence>
<evidence type="ECO:0000259" key="11">
    <source>
        <dbReference type="Pfam" id="PF02770"/>
    </source>
</evidence>
<evidence type="ECO:0000259" key="12">
    <source>
        <dbReference type="Pfam" id="PF02771"/>
    </source>
</evidence>
<comment type="cofactor">
    <cofactor evidence="1 9">
        <name>FAD</name>
        <dbReference type="ChEBI" id="CHEBI:57692"/>
    </cofactor>
</comment>
<evidence type="ECO:0000256" key="8">
    <source>
        <dbReference type="ARBA" id="ARBA00075603"/>
    </source>
</evidence>
<gene>
    <name evidence="13" type="ORF">SAMN04488042_1119</name>
</gene>
<keyword evidence="9" id="KW-0560">Oxidoreductase</keyword>
<keyword evidence="4 9" id="KW-0274">FAD</keyword>
<comment type="similarity">
    <text evidence="2 9">Belongs to the acyl-CoA dehydrogenase family.</text>
</comment>
<comment type="catalytic activity">
    <reaction evidence="5">
        <text>3-sulfinopropanoyl-CoA + H2O = propanoyl-CoA + sulfite + H(+)</text>
        <dbReference type="Rhea" id="RHEA:41624"/>
        <dbReference type="ChEBI" id="CHEBI:15377"/>
        <dbReference type="ChEBI" id="CHEBI:15378"/>
        <dbReference type="ChEBI" id="CHEBI:17359"/>
        <dbReference type="ChEBI" id="CHEBI:57392"/>
        <dbReference type="ChEBI" id="CHEBI:78349"/>
        <dbReference type="EC" id="3.13.1.4"/>
    </reaction>
    <physiologicalReaction direction="left-to-right" evidence="5">
        <dbReference type="Rhea" id="RHEA:41625"/>
    </physiologicalReaction>
</comment>
<evidence type="ECO:0000313" key="13">
    <source>
        <dbReference type="EMBL" id="SFM63708.1"/>
    </source>
</evidence>
<dbReference type="AlphaFoldDB" id="A0A1I4SGT8"/>
<reference evidence="13 14" key="1">
    <citation type="submission" date="2016-10" db="EMBL/GenBank/DDBJ databases">
        <authorList>
            <person name="de Groot N.N."/>
        </authorList>
    </citation>
    <scope>NUCLEOTIDE SEQUENCE [LARGE SCALE GENOMIC DNA]</scope>
    <source>
        <strain evidence="13 14">DSM 15283</strain>
    </source>
</reference>
<feature type="domain" description="Acyl-CoA dehydrogenase/oxidase C-terminal" evidence="10">
    <location>
        <begin position="227"/>
        <end position="375"/>
    </location>
</feature>
<keyword evidence="14" id="KW-1185">Reference proteome</keyword>
<dbReference type="EMBL" id="FOTQ01000011">
    <property type="protein sequence ID" value="SFM63708.1"/>
    <property type="molecule type" value="Genomic_DNA"/>
</dbReference>
<evidence type="ECO:0000256" key="3">
    <source>
        <dbReference type="ARBA" id="ARBA00022630"/>
    </source>
</evidence>
<evidence type="ECO:0000256" key="4">
    <source>
        <dbReference type="ARBA" id="ARBA00022827"/>
    </source>
</evidence>
<evidence type="ECO:0000256" key="9">
    <source>
        <dbReference type="RuleBase" id="RU362125"/>
    </source>
</evidence>
<dbReference type="STRING" id="254406.SAMN04488042_1119"/>
<dbReference type="FunFam" id="1.20.140.10:FF:000004">
    <property type="entry name" value="Acyl-CoA dehydrogenase FadE25"/>
    <property type="match status" value="1"/>
</dbReference>
<evidence type="ECO:0000256" key="7">
    <source>
        <dbReference type="ARBA" id="ARBA00068311"/>
    </source>
</evidence>
<dbReference type="InterPro" id="IPR013786">
    <property type="entry name" value="AcylCoA_DH/ox_N"/>
</dbReference>
<sequence length="381" mass="41245">MKTMSESWDTYEAFRDMVRRIACDKIEPLAVDLDKTGGPPDAQFEIFRENELLGLGLPEEYGGGGGDLMAQVIAVEEMARVCSASALTMTAAWGTLDPLVRFGSAELKQAIIPPVAAGELRTAWCITEPQGGTDMAGMTTRAVEQDDCWVLNGTKRFITNGSWAHWYLVVARLDEDFAIFMVNADDPGICFGPPEDKMGLRGSPTSDVIFDDCRIPLDRIVGDRSGGLARMGLSLTHSRPVIAGQALGVAQGALDQAASYVKERKSQGKLLARYQLIQEKIGDMAIRVESARALLYRAVDFAMRGDPQARSLASMAKAACSDAAMSVAVDAVQLHGGYGYLRGVPVERMMRDAKITQIYEGTNEIQRLIIAKALLSEGGQA</sequence>
<proteinExistence type="inferred from homology"/>
<dbReference type="PANTHER" id="PTHR43884:SF12">
    <property type="entry name" value="ISOVALERYL-COA DEHYDROGENASE, MITOCHONDRIAL-RELATED"/>
    <property type="match status" value="1"/>
</dbReference>
<evidence type="ECO:0000256" key="2">
    <source>
        <dbReference type="ARBA" id="ARBA00009347"/>
    </source>
</evidence>
<evidence type="ECO:0000256" key="5">
    <source>
        <dbReference type="ARBA" id="ARBA00052938"/>
    </source>
</evidence>
<dbReference type="InterPro" id="IPR009100">
    <property type="entry name" value="AcylCoA_DH/oxidase_NM_dom_sf"/>
</dbReference>
<feature type="domain" description="Acyl-CoA dehydrogenase/oxidase N-terminal" evidence="12">
    <location>
        <begin position="10"/>
        <end position="119"/>
    </location>
</feature>
<dbReference type="InterPro" id="IPR037069">
    <property type="entry name" value="AcylCoA_DH/ox_N_sf"/>
</dbReference>
<evidence type="ECO:0000256" key="6">
    <source>
        <dbReference type="ARBA" id="ARBA00066461"/>
    </source>
</evidence>